<feature type="coiled-coil region" evidence="8">
    <location>
        <begin position="454"/>
        <end position="512"/>
    </location>
</feature>
<keyword evidence="4" id="KW-0970">Cilium biogenesis/degradation</keyword>
<dbReference type="PANTHER" id="PTHR18879:SF20">
    <property type="entry name" value="CENTROSOMAL PROTEIN OF 290 KDA"/>
    <property type="match status" value="1"/>
</dbReference>
<feature type="coiled-coil region" evidence="8">
    <location>
        <begin position="564"/>
        <end position="649"/>
    </location>
</feature>
<feature type="compositionally biased region" description="Low complexity" evidence="9">
    <location>
        <begin position="1546"/>
        <end position="1558"/>
    </location>
</feature>
<evidence type="ECO:0000256" key="8">
    <source>
        <dbReference type="SAM" id="Coils"/>
    </source>
</evidence>
<evidence type="ECO:0000313" key="10">
    <source>
        <dbReference type="EMBL" id="JAP57548.1"/>
    </source>
</evidence>
<comment type="subcellular location">
    <subcellularLocation>
        <location evidence="1">Cytoplasm</location>
        <location evidence="1">Cytoskeleton</location>
        <location evidence="1">Cilium basal body</location>
    </subcellularLocation>
    <subcellularLocation>
        <location evidence="2">Cytoplasm</location>
        <location evidence="2">Cytoskeleton</location>
        <location evidence="2">Microtubule organizing center</location>
        <location evidence="2">Centrosome</location>
    </subcellularLocation>
</comment>
<feature type="coiled-coil region" evidence="8">
    <location>
        <begin position="1346"/>
        <end position="1380"/>
    </location>
</feature>
<feature type="coiled-coil region" evidence="8">
    <location>
        <begin position="1115"/>
        <end position="1156"/>
    </location>
</feature>
<evidence type="ECO:0000256" key="1">
    <source>
        <dbReference type="ARBA" id="ARBA00004120"/>
    </source>
</evidence>
<dbReference type="InterPro" id="IPR026201">
    <property type="entry name" value="Cep290"/>
</dbReference>
<protein>
    <submittedName>
        <fullName evidence="10">Centrosomal protein of</fullName>
    </submittedName>
</protein>
<keyword evidence="6" id="KW-0206">Cytoskeleton</keyword>
<proteinExistence type="predicted"/>
<feature type="coiled-coil region" evidence="8">
    <location>
        <begin position="264"/>
        <end position="419"/>
    </location>
</feature>
<feature type="coiled-coil region" evidence="8">
    <location>
        <begin position="836"/>
        <end position="905"/>
    </location>
</feature>
<reference evidence="10" key="1">
    <citation type="submission" date="2016-01" db="EMBL/GenBank/DDBJ databases">
        <title>Reference transcriptome for the parasite Schistocephalus solidus: insights into the molecular evolution of parasitism.</title>
        <authorList>
            <person name="Hebert F.O."/>
            <person name="Grambauer S."/>
            <person name="Barber I."/>
            <person name="Landry C.R."/>
            <person name="Aubin-Horth N."/>
        </authorList>
    </citation>
    <scope>NUCLEOTIDE SEQUENCE</scope>
</reference>
<evidence type="ECO:0000256" key="4">
    <source>
        <dbReference type="ARBA" id="ARBA00022794"/>
    </source>
</evidence>
<name>A0A0X3Q195_SCHSO</name>
<feature type="region of interest" description="Disordered" evidence="9">
    <location>
        <begin position="1534"/>
        <end position="1565"/>
    </location>
</feature>
<dbReference type="EMBL" id="GEEE01005677">
    <property type="protein sequence ID" value="JAP57548.1"/>
    <property type="molecule type" value="Transcribed_RNA"/>
</dbReference>
<evidence type="ECO:0000256" key="9">
    <source>
        <dbReference type="SAM" id="MobiDB-lite"/>
    </source>
</evidence>
<accession>A0A0X3Q195</accession>
<dbReference type="GO" id="GO:0097711">
    <property type="term" value="P:ciliary basal body-plasma membrane docking"/>
    <property type="evidence" value="ECO:0007669"/>
    <property type="project" value="TreeGrafter"/>
</dbReference>
<dbReference type="GO" id="GO:1905515">
    <property type="term" value="P:non-motile cilium assembly"/>
    <property type="evidence" value="ECO:0007669"/>
    <property type="project" value="TreeGrafter"/>
</dbReference>
<dbReference type="GO" id="GO:1905349">
    <property type="term" value="P:ciliary transition zone assembly"/>
    <property type="evidence" value="ECO:0007669"/>
    <property type="project" value="TreeGrafter"/>
</dbReference>
<evidence type="ECO:0000256" key="3">
    <source>
        <dbReference type="ARBA" id="ARBA00022490"/>
    </source>
</evidence>
<dbReference type="GO" id="GO:0035869">
    <property type="term" value="C:ciliary transition zone"/>
    <property type="evidence" value="ECO:0007669"/>
    <property type="project" value="TreeGrafter"/>
</dbReference>
<feature type="coiled-coil region" evidence="8">
    <location>
        <begin position="1234"/>
        <end position="1308"/>
    </location>
</feature>
<organism evidence="10">
    <name type="scientific">Schistocephalus solidus</name>
    <name type="common">Tapeworm</name>
    <dbReference type="NCBI Taxonomy" id="70667"/>
    <lineage>
        <taxon>Eukaryota</taxon>
        <taxon>Metazoa</taxon>
        <taxon>Spiralia</taxon>
        <taxon>Lophotrochozoa</taxon>
        <taxon>Platyhelminthes</taxon>
        <taxon>Cestoda</taxon>
        <taxon>Eucestoda</taxon>
        <taxon>Diphyllobothriidea</taxon>
        <taxon>Diphyllobothriidae</taxon>
        <taxon>Schistocephalus</taxon>
    </lineage>
</organism>
<keyword evidence="5 8" id="KW-0175">Coiled coil</keyword>
<feature type="coiled-coil region" evidence="8">
    <location>
        <begin position="192"/>
        <end position="226"/>
    </location>
</feature>
<feature type="non-terminal residue" evidence="10">
    <location>
        <position position="1"/>
    </location>
</feature>
<dbReference type="GO" id="GO:0034451">
    <property type="term" value="C:centriolar satellite"/>
    <property type="evidence" value="ECO:0007669"/>
    <property type="project" value="TreeGrafter"/>
</dbReference>
<gene>
    <name evidence="10" type="primary">CE290</name>
    <name evidence="10" type="ORF">TR125921</name>
</gene>
<evidence type="ECO:0000256" key="5">
    <source>
        <dbReference type="ARBA" id="ARBA00023054"/>
    </source>
</evidence>
<keyword evidence="7" id="KW-0966">Cell projection</keyword>
<evidence type="ECO:0000256" key="7">
    <source>
        <dbReference type="ARBA" id="ARBA00023273"/>
    </source>
</evidence>
<dbReference type="PANTHER" id="PTHR18879">
    <property type="entry name" value="CENTROSOMAL PROTEIN OF 290 KDA"/>
    <property type="match status" value="1"/>
</dbReference>
<evidence type="ECO:0000256" key="6">
    <source>
        <dbReference type="ARBA" id="ARBA00023212"/>
    </source>
</evidence>
<feature type="region of interest" description="Disordered" evidence="9">
    <location>
        <begin position="1682"/>
        <end position="1722"/>
    </location>
</feature>
<sequence>QRRIQEDETKALNIVLQGEIEKLENERLDLKQKLREMARQLVQNSSIDELGLQSLLFTERSYQEKVQVQHANPLQGSDPTTEVPEVWQSRVKAANSEISRLAAEVEKERLLQQKAAAKMNLLTELNVHLEAGLAELQETLKAHPTASGDSTVIIDCPVLGKLLAALDARGIVEDSDNARFLKCRVDYLEGSNDELRRELQETRLVAATAQLQLDAQTERLTNLEMRLRNEAGLLSGSLEQLLVTQRVPTTALPSGLSGSASEIIAALEEHLVTALNEVEEKSQQITKLEWNLDDLRRKFAICRHKQGLLYNDFSVERKKWNAERSTLEAQLQQITAEKAELTVYKAELLGYLENCKAAEENSNKEENEQRLGEITREILKLRINEGVLMRKYTSVSDQLVSLEKERNRLRTDLIHHESACMARVGYYTRLKEISAFQFEQLQKQLDGTVPVGELAALRRQFDELTVKYRELLEVQGRADVAQSASGEIQARFQRLAEEHEAVKAQLVVAKERLYILESSWMAVGKKSPLSPDNASEPQSEGSVQAIAKALATAELRELNERERANHLQAMHATLRSACDQLEQRNAELEQKVAELTKTCLEQQKIEASLRDELSEAAPKEVFEACKERLEKLEQAELKMRMENEALREVSTIAAAQVKAFNDMKTDAEKEQSILKLAIAELESSSDQKATMARLHRQITRLQISEATAVRRLAAANDKITRMDNTILRLEKNFDDRNAAIIHLQTQARTRERRLRSTIANLRSRFAGCIPLPEQERLARLLTNYMKECQRLRQCLEVSEGEYLQAISEAARAKERSDLSADVANLLKGEPNQFEFQAGLSAKLAEWQSKLAELKASEAVQRRQLERSRQLTEHLQSVVHSQEDQMAQLDAENARLLKELDQREVQWERREGELEVAEKELHIRELKSDIQRGQPAASRFNELLPAAHSSAVTQPALQATQAAPLESSVVTTALPPQPPPPALTKALEAAHQRLASKEASLARTNDLLRESHEQLQQLQQKHVTEVSTLQTQLTEEKMKVAKLSQTPILSIGDEGNPADLDLKRRIQLLEAAMREQSETAIRQTSRYHEALRESEAWRLKFTELQSLLQAKLRKRDETHQHEKEELEGKLRELEQTVETRNEQIKELTKAVKFLKRRMTRSPDVLQKKSLAKPATEVIETEAEHQDLMASVSEEKRIPLLAGVEPKITAFLQTNDNAAPMSAAESATVTQYRPEIDGLQTKLAHQEAALKDLRLKSEELEEENKVLKAELVRRKNLRVITVDPNLVRELNHKVRKLEEENSRLRNAAEKPYEDTLSLLKVANETTASREKPETPYSEERRLSVWGSRKRLEGELKQTQDRLEASQREVEILRTKLARAQAVEGNNNFLAKQQMKSSERLCPVESLHDVETFPSQNTNLVAPAKPLRRSKSELTVSPSKDLYSSIPGDPVMQLESMKLHNQLLQKRVVDLEKRLVSSGLSTPMQIQLDRLDHKEKLNYVSENMQLRFDLETARLEANRLKSRVDELDHDPRLTRVKDQKEAKGKPTISFSVDSDTSSTSSIRKIGESGKSTKELEKIIAKMKKVLDRALAENEQLRCTPAVVSQEQLSRLQSEKVALQVELKKAQEAAGATLTEQGRQSEARIARLSREYEKLRKELEKERKAHEETNNRLVRSEYQLDALERENTQLQERLQTMAHDKSTVQSRRPTPRRPNQGPAVPHSARR</sequence>
<keyword evidence="3" id="KW-0963">Cytoplasm</keyword>
<evidence type="ECO:0000256" key="2">
    <source>
        <dbReference type="ARBA" id="ARBA00004300"/>
    </source>
</evidence>
<feature type="coiled-coil region" evidence="8">
    <location>
        <begin position="6"/>
        <end position="40"/>
    </location>
</feature>